<keyword evidence="2" id="KW-1185">Reference proteome</keyword>
<organism evidence="1 2">
    <name type="scientific">Saguinus oedipus</name>
    <name type="common">Cotton-top tamarin</name>
    <name type="synonym">Oedipomidas oedipus</name>
    <dbReference type="NCBI Taxonomy" id="9490"/>
    <lineage>
        <taxon>Eukaryota</taxon>
        <taxon>Metazoa</taxon>
        <taxon>Chordata</taxon>
        <taxon>Craniata</taxon>
        <taxon>Vertebrata</taxon>
        <taxon>Euteleostomi</taxon>
        <taxon>Mammalia</taxon>
        <taxon>Eutheria</taxon>
        <taxon>Euarchontoglires</taxon>
        <taxon>Primates</taxon>
        <taxon>Haplorrhini</taxon>
        <taxon>Platyrrhini</taxon>
        <taxon>Cebidae</taxon>
        <taxon>Callitrichinae</taxon>
        <taxon>Saguinus</taxon>
    </lineage>
</organism>
<name>A0ABQ9UY54_SAGOE</name>
<dbReference type="EMBL" id="JASSZA010000009">
    <property type="protein sequence ID" value="KAK2101755.1"/>
    <property type="molecule type" value="Genomic_DNA"/>
</dbReference>
<evidence type="ECO:0000313" key="1">
    <source>
        <dbReference type="EMBL" id="KAK2101755.1"/>
    </source>
</evidence>
<evidence type="ECO:0000313" key="2">
    <source>
        <dbReference type="Proteomes" id="UP001266305"/>
    </source>
</evidence>
<accession>A0ABQ9UY54</accession>
<reference evidence="1 2" key="1">
    <citation type="submission" date="2023-05" db="EMBL/GenBank/DDBJ databases">
        <title>B98-5 Cell Line De Novo Hybrid Assembly: An Optical Mapping Approach.</title>
        <authorList>
            <person name="Kananen K."/>
            <person name="Auerbach J.A."/>
            <person name="Kautto E."/>
            <person name="Blachly J.S."/>
        </authorList>
    </citation>
    <scope>NUCLEOTIDE SEQUENCE [LARGE SCALE GENOMIC DNA]</scope>
    <source>
        <strain evidence="1">B95-8</strain>
        <tissue evidence="1">Cell line</tissue>
    </source>
</reference>
<dbReference type="Proteomes" id="UP001266305">
    <property type="component" value="Unassembled WGS sequence"/>
</dbReference>
<comment type="caution">
    <text evidence="1">The sequence shown here is derived from an EMBL/GenBank/DDBJ whole genome shotgun (WGS) entry which is preliminary data.</text>
</comment>
<protein>
    <submittedName>
        <fullName evidence="1">WW domain binding protein 2</fullName>
    </submittedName>
</protein>
<sequence>MVLNRNHSQGGQVSINNTKSILMSCVHVELTFNDVKHVPESFKGTKRGTVYLTPYQSSFCS</sequence>
<proteinExistence type="predicted"/>
<gene>
    <name evidence="1" type="primary">WBP2_4</name>
    <name evidence="1" type="ORF">P7K49_019421</name>
</gene>
<feature type="non-terminal residue" evidence="1">
    <location>
        <position position="61"/>
    </location>
</feature>